<dbReference type="PROSITE" id="PS01045">
    <property type="entry name" value="SQUALEN_PHYTOEN_SYN_2"/>
    <property type="match status" value="1"/>
</dbReference>
<dbReference type="Gene3D" id="1.10.600.10">
    <property type="entry name" value="Farnesyl Diphosphate Synthase"/>
    <property type="match status" value="1"/>
</dbReference>
<sequence>LQPVIEKYALKFEHFDELILGVETDVEQDRYETFEDLDQYCYRVASVVGLLSIEIFGYRNDKCQEYAVNLGKALQLTNILRDVGNDAERGRIYLPQKAMEKFGVDPRSLLAFKYSTAFHNLAADVAVRARGHYQKAAELLPSEDRRSMIAAECMGAVYWRLLRAMEQSKFRVVDPEPTRISKPRKLTIFLAVWLRTILGSQRPNYGRD</sequence>
<organism evidence="2">
    <name type="scientific">marine metagenome</name>
    <dbReference type="NCBI Taxonomy" id="408172"/>
    <lineage>
        <taxon>unclassified sequences</taxon>
        <taxon>metagenomes</taxon>
        <taxon>ecological metagenomes</taxon>
    </lineage>
</organism>
<dbReference type="GO" id="GO:0008299">
    <property type="term" value="P:isoprenoid biosynthetic process"/>
    <property type="evidence" value="ECO:0007669"/>
    <property type="project" value="UniProtKB-ARBA"/>
</dbReference>
<keyword evidence="1" id="KW-0808">Transferase</keyword>
<evidence type="ECO:0000313" key="2">
    <source>
        <dbReference type="EMBL" id="SVB89188.1"/>
    </source>
</evidence>
<dbReference type="PANTHER" id="PTHR31480">
    <property type="entry name" value="BIFUNCTIONAL LYCOPENE CYCLASE/PHYTOENE SYNTHASE"/>
    <property type="match status" value="1"/>
</dbReference>
<dbReference type="CDD" id="cd00683">
    <property type="entry name" value="Trans_IPPS_HH"/>
    <property type="match status" value="1"/>
</dbReference>
<dbReference type="EMBL" id="UINC01062501">
    <property type="protein sequence ID" value="SVB89188.1"/>
    <property type="molecule type" value="Genomic_DNA"/>
</dbReference>
<feature type="non-terminal residue" evidence="2">
    <location>
        <position position="1"/>
    </location>
</feature>
<name>A0A382HPG3_9ZZZZ</name>
<dbReference type="InterPro" id="IPR008949">
    <property type="entry name" value="Isoprenoid_synthase_dom_sf"/>
</dbReference>
<dbReference type="InterPro" id="IPR019845">
    <property type="entry name" value="Squalene/phytoene_synthase_CS"/>
</dbReference>
<dbReference type="InterPro" id="IPR002060">
    <property type="entry name" value="Squ/phyt_synthse"/>
</dbReference>
<reference evidence="2" key="1">
    <citation type="submission" date="2018-05" db="EMBL/GenBank/DDBJ databases">
        <authorList>
            <person name="Lanie J.A."/>
            <person name="Ng W.-L."/>
            <person name="Kazmierczak K.M."/>
            <person name="Andrzejewski T.M."/>
            <person name="Davidsen T.M."/>
            <person name="Wayne K.J."/>
            <person name="Tettelin H."/>
            <person name="Glass J.I."/>
            <person name="Rusch D."/>
            <person name="Podicherti R."/>
            <person name="Tsui H.-C.T."/>
            <person name="Winkler M.E."/>
        </authorList>
    </citation>
    <scope>NUCLEOTIDE SEQUENCE</scope>
</reference>
<gene>
    <name evidence="2" type="ORF">METZ01_LOCUS242042</name>
</gene>
<evidence type="ECO:0000256" key="1">
    <source>
        <dbReference type="ARBA" id="ARBA00022679"/>
    </source>
</evidence>
<dbReference type="InterPro" id="IPR033904">
    <property type="entry name" value="Trans_IPPS_HH"/>
</dbReference>
<accession>A0A382HPG3</accession>
<dbReference type="Pfam" id="PF00494">
    <property type="entry name" value="SQS_PSY"/>
    <property type="match status" value="1"/>
</dbReference>
<dbReference type="SUPFAM" id="SSF48576">
    <property type="entry name" value="Terpenoid synthases"/>
    <property type="match status" value="1"/>
</dbReference>
<proteinExistence type="predicted"/>
<dbReference type="PROSITE" id="PS01044">
    <property type="entry name" value="SQUALEN_PHYTOEN_SYN_1"/>
    <property type="match status" value="1"/>
</dbReference>
<dbReference type="GO" id="GO:0051996">
    <property type="term" value="F:squalene synthase [NAD(P)H] activity"/>
    <property type="evidence" value="ECO:0007669"/>
    <property type="project" value="InterPro"/>
</dbReference>
<dbReference type="AlphaFoldDB" id="A0A382HPG3"/>
<protein>
    <recommendedName>
        <fullName evidence="3">Squalene synthase HpnD</fullName>
    </recommendedName>
</protein>
<evidence type="ECO:0008006" key="3">
    <source>
        <dbReference type="Google" id="ProtNLM"/>
    </source>
</evidence>